<proteinExistence type="predicted"/>
<protein>
    <submittedName>
        <fullName evidence="2">CUB domain-containing protein</fullName>
    </submittedName>
</protein>
<evidence type="ECO:0000313" key="1">
    <source>
        <dbReference type="Proteomes" id="UP000095286"/>
    </source>
</evidence>
<dbReference type="Proteomes" id="UP000095286">
    <property type="component" value="Unplaced"/>
</dbReference>
<dbReference type="WBParaSite" id="RSKR_0001078325.1">
    <property type="protein sequence ID" value="RSKR_0001078325.1"/>
    <property type="gene ID" value="RSKR_0001078325"/>
</dbReference>
<organism evidence="1 2">
    <name type="scientific">Rhabditophanes sp. KR3021</name>
    <dbReference type="NCBI Taxonomy" id="114890"/>
    <lineage>
        <taxon>Eukaryota</taxon>
        <taxon>Metazoa</taxon>
        <taxon>Ecdysozoa</taxon>
        <taxon>Nematoda</taxon>
        <taxon>Chromadorea</taxon>
        <taxon>Rhabditida</taxon>
        <taxon>Tylenchina</taxon>
        <taxon>Panagrolaimomorpha</taxon>
        <taxon>Strongyloidoidea</taxon>
        <taxon>Alloionematidae</taxon>
        <taxon>Rhabditophanes</taxon>
    </lineage>
</organism>
<accession>A0AC35UF11</accession>
<sequence>MSIKTSSPVMLSFQELYSTTSNKPDSSCGSSCLQDYMTFMPITVFDEINYVQGTEQTIDEKGYTTIWLMNTDVAGFSTYGGKMSINRLGSIVDEDGITAHGHFIHSVPSAKEWVTGKSQFYTLTKDCFLEFYADVDGSDPDLVKIDGNILAPLKYNHTPLPIFGNKSRSLL</sequence>
<reference evidence="2" key="1">
    <citation type="submission" date="2016-11" db="UniProtKB">
        <authorList>
            <consortium name="WormBaseParasite"/>
        </authorList>
    </citation>
    <scope>IDENTIFICATION</scope>
    <source>
        <strain evidence="2">KR3021</strain>
    </source>
</reference>
<evidence type="ECO:0000313" key="2">
    <source>
        <dbReference type="WBParaSite" id="RSKR_0001078325.1"/>
    </source>
</evidence>
<name>A0AC35UF11_9BILA</name>